<comment type="caution">
    <text evidence="5">The sequence shown here is derived from an EMBL/GenBank/DDBJ whole genome shotgun (WGS) entry which is preliminary data.</text>
</comment>
<comment type="similarity">
    <text evidence="1">Belongs to the NAD(P)-dependent epimerase/dehydratase family.</text>
</comment>
<keyword evidence="3" id="KW-0520">NAD</keyword>
<dbReference type="InterPro" id="IPR036291">
    <property type="entry name" value="NAD(P)-bd_dom_sf"/>
</dbReference>
<dbReference type="Proteomes" id="UP000185696">
    <property type="component" value="Unassembled WGS sequence"/>
</dbReference>
<protein>
    <submittedName>
        <fullName evidence="5">NAD-dependent dehydratase</fullName>
    </submittedName>
</protein>
<sequence length="258" mass="27178">MTQRVLITGAAGRVGAILRPRLARDGRVLRLLDRRPLEAGAGEEVVTGSVTDPDVMLEASAGVDAVVHLAGHPGENTWPEILAVNIDGTHTVFEAARQAGVPRVVFASSNHAVGYHPAGQDAPDDLVPRPDTFYGVSKAAGEALGSLYHDRHGLDVVCLRIGTCAEHPGDERGLGTWLSPDDCGRLVEAAISAPKPGFRVVWGISANTRARWSLDGARALGYEPRDDAEVFADSVTPATAAQKTFLGGDFCAFGPEAK</sequence>
<dbReference type="OrthoDB" id="8770295at2"/>
<dbReference type="PANTHER" id="PTHR43103:SF5">
    <property type="entry name" value="4-EPIMERASE, PUTATIVE (AFU_ORTHOLOGUE AFUA_7G00360)-RELATED"/>
    <property type="match status" value="1"/>
</dbReference>
<evidence type="ECO:0000313" key="6">
    <source>
        <dbReference type="Proteomes" id="UP000185696"/>
    </source>
</evidence>
<gene>
    <name evidence="5" type="ORF">BLA60_32925</name>
</gene>
<dbReference type="SUPFAM" id="SSF51735">
    <property type="entry name" value="NAD(P)-binding Rossmann-fold domains"/>
    <property type="match status" value="1"/>
</dbReference>
<dbReference type="EMBL" id="MSIF01000023">
    <property type="protein sequence ID" value="OLF06144.1"/>
    <property type="molecule type" value="Genomic_DNA"/>
</dbReference>
<evidence type="ECO:0000256" key="2">
    <source>
        <dbReference type="ARBA" id="ARBA00023002"/>
    </source>
</evidence>
<feature type="domain" description="NAD-dependent epimerase/dehydratase" evidence="4">
    <location>
        <begin position="5"/>
        <end position="163"/>
    </location>
</feature>
<evidence type="ECO:0000256" key="1">
    <source>
        <dbReference type="ARBA" id="ARBA00007637"/>
    </source>
</evidence>
<dbReference type="InterPro" id="IPR001509">
    <property type="entry name" value="Epimerase_deHydtase"/>
</dbReference>
<evidence type="ECO:0000259" key="4">
    <source>
        <dbReference type="Pfam" id="PF01370"/>
    </source>
</evidence>
<dbReference type="GO" id="GO:0016491">
    <property type="term" value="F:oxidoreductase activity"/>
    <property type="evidence" value="ECO:0007669"/>
    <property type="project" value="UniProtKB-KW"/>
</dbReference>
<reference evidence="5 6" key="1">
    <citation type="submission" date="2016-12" db="EMBL/GenBank/DDBJ databases">
        <title>The draft genome sequence of Actinophytocola xinjiangensis.</title>
        <authorList>
            <person name="Wang W."/>
            <person name="Yuan L."/>
        </authorList>
    </citation>
    <scope>NUCLEOTIDE SEQUENCE [LARGE SCALE GENOMIC DNA]</scope>
    <source>
        <strain evidence="5 6">CGMCC 4.4663</strain>
    </source>
</reference>
<dbReference type="PROSITE" id="PS00061">
    <property type="entry name" value="ADH_SHORT"/>
    <property type="match status" value="1"/>
</dbReference>
<dbReference type="PANTHER" id="PTHR43103">
    <property type="entry name" value="NUCLEOSIDE-DIPHOSPHATE-SUGAR EPIMERASE"/>
    <property type="match status" value="1"/>
</dbReference>
<keyword evidence="2" id="KW-0560">Oxidoreductase</keyword>
<name>A0A7Z0WGD9_9PSEU</name>
<proteinExistence type="inferred from homology"/>
<dbReference type="Gene3D" id="3.40.50.720">
    <property type="entry name" value="NAD(P)-binding Rossmann-like Domain"/>
    <property type="match status" value="1"/>
</dbReference>
<dbReference type="AlphaFoldDB" id="A0A7Z0WGD9"/>
<organism evidence="5 6">
    <name type="scientific">Actinophytocola xinjiangensis</name>
    <dbReference type="NCBI Taxonomy" id="485602"/>
    <lineage>
        <taxon>Bacteria</taxon>
        <taxon>Bacillati</taxon>
        <taxon>Actinomycetota</taxon>
        <taxon>Actinomycetes</taxon>
        <taxon>Pseudonocardiales</taxon>
        <taxon>Pseudonocardiaceae</taxon>
    </lineage>
</organism>
<dbReference type="RefSeq" id="WP_075136953.1">
    <property type="nucleotide sequence ID" value="NZ_MSIF01000023.1"/>
</dbReference>
<accession>A0A7Z0WGD9</accession>
<evidence type="ECO:0000256" key="3">
    <source>
        <dbReference type="ARBA" id="ARBA00023027"/>
    </source>
</evidence>
<dbReference type="Pfam" id="PF01370">
    <property type="entry name" value="Epimerase"/>
    <property type="match status" value="1"/>
</dbReference>
<dbReference type="CDD" id="cd08946">
    <property type="entry name" value="SDR_e"/>
    <property type="match status" value="1"/>
</dbReference>
<evidence type="ECO:0000313" key="5">
    <source>
        <dbReference type="EMBL" id="OLF06144.1"/>
    </source>
</evidence>
<keyword evidence="6" id="KW-1185">Reference proteome</keyword>
<dbReference type="InterPro" id="IPR020904">
    <property type="entry name" value="Sc_DH/Rdtase_CS"/>
</dbReference>